<dbReference type="InterPro" id="IPR050330">
    <property type="entry name" value="Bact_OuterMem_StrucFunc"/>
</dbReference>
<dbReference type="GO" id="GO:0016020">
    <property type="term" value="C:membrane"/>
    <property type="evidence" value="ECO:0007669"/>
    <property type="project" value="UniProtKB-UniRule"/>
</dbReference>
<dbReference type="AlphaFoldDB" id="A0A1T4RZE5"/>
<keyword evidence="2" id="KW-0175">Coiled coil</keyword>
<dbReference type="STRING" id="28136.SAMN02745202_02501"/>
<evidence type="ECO:0000259" key="4">
    <source>
        <dbReference type="PROSITE" id="PS51123"/>
    </source>
</evidence>
<sequence length="391" mass="43170">MKKIVLGLALASLSMGAFAQNSDPTLKHSVSTNSFWSNWFIQVGGDYNIWYSDQEHGRGLDNGGAYDFFSKNRRTFGASVAFGKWFTPGIGLRTKGQAWQAKTVGPATIEKTHFWIINEQVMFNLSNLFLGYNSHRVWNLTPFMGAGIARNTTTNEYSMALSAGLNSSWQLCRNLNLYLEAGFNRMEADFDGHTAVASLSHKHDRFWESKDNHLYAEVGLTFNLGKASWNKTPDVEAIKTMSQSQIDALNAQLNDLNAENAQLRKDLAAKPKVQKEVMTKSVTEFINTPISVFFNIGKIDVASLKDLVNVRALAKYAIENNCNLLVTGYADAATGSAAINQKLSADRANTVVDELVKMGVDRSKIKTAAGGGVNTLEIVDYNRRATVQIVE</sequence>
<evidence type="ECO:0000313" key="5">
    <source>
        <dbReference type="EMBL" id="SKA21277.1"/>
    </source>
</evidence>
<protein>
    <submittedName>
        <fullName evidence="5">Outer membrane protein OmpA</fullName>
    </submittedName>
</protein>
<keyword evidence="3" id="KW-0732">Signal</keyword>
<name>A0A1T4RZE5_9BACT</name>
<dbReference type="Proteomes" id="UP000190065">
    <property type="component" value="Unassembled WGS sequence"/>
</dbReference>
<feature type="coiled-coil region" evidence="2">
    <location>
        <begin position="239"/>
        <end position="266"/>
    </location>
</feature>
<keyword evidence="1" id="KW-0472">Membrane</keyword>
<dbReference type="EMBL" id="FUXK01000044">
    <property type="protein sequence ID" value="SKA21277.1"/>
    <property type="molecule type" value="Genomic_DNA"/>
</dbReference>
<gene>
    <name evidence="5" type="ORF">SAMN02745202_02501</name>
</gene>
<dbReference type="PANTHER" id="PTHR30329">
    <property type="entry name" value="STATOR ELEMENT OF FLAGELLAR MOTOR COMPLEX"/>
    <property type="match status" value="1"/>
</dbReference>
<reference evidence="5 6" key="1">
    <citation type="submission" date="2017-02" db="EMBL/GenBank/DDBJ databases">
        <authorList>
            <person name="Peterson S.W."/>
        </authorList>
    </citation>
    <scope>NUCLEOTIDE SEQUENCE [LARGE SCALE GENOMIC DNA]</scope>
    <source>
        <strain evidence="5 6">ATCC 43324</strain>
    </source>
</reference>
<accession>A0A1T4RZE5</accession>
<feature type="signal peptide" evidence="3">
    <location>
        <begin position="1"/>
        <end position="19"/>
    </location>
</feature>
<evidence type="ECO:0000313" key="6">
    <source>
        <dbReference type="Proteomes" id="UP000190065"/>
    </source>
</evidence>
<dbReference type="eggNOG" id="COG2885">
    <property type="taxonomic scope" value="Bacteria"/>
</dbReference>
<dbReference type="SUPFAM" id="SSF103088">
    <property type="entry name" value="OmpA-like"/>
    <property type="match status" value="1"/>
</dbReference>
<dbReference type="PANTHER" id="PTHR30329:SF21">
    <property type="entry name" value="LIPOPROTEIN YIAD-RELATED"/>
    <property type="match status" value="1"/>
</dbReference>
<dbReference type="Pfam" id="PF00691">
    <property type="entry name" value="OmpA"/>
    <property type="match status" value="1"/>
</dbReference>
<dbReference type="Gene3D" id="3.30.1330.60">
    <property type="entry name" value="OmpA-like domain"/>
    <property type="match status" value="1"/>
</dbReference>
<proteinExistence type="predicted"/>
<organism evidence="5 6">
    <name type="scientific">Segatella oulorum</name>
    <dbReference type="NCBI Taxonomy" id="28136"/>
    <lineage>
        <taxon>Bacteria</taxon>
        <taxon>Pseudomonadati</taxon>
        <taxon>Bacteroidota</taxon>
        <taxon>Bacteroidia</taxon>
        <taxon>Bacteroidales</taxon>
        <taxon>Prevotellaceae</taxon>
        <taxon>Segatella</taxon>
    </lineage>
</organism>
<dbReference type="RefSeq" id="WP_078805889.1">
    <property type="nucleotide sequence ID" value="NZ_FUXK01000044.1"/>
</dbReference>
<dbReference type="InterPro" id="IPR036737">
    <property type="entry name" value="OmpA-like_sf"/>
</dbReference>
<dbReference type="PROSITE" id="PS51123">
    <property type="entry name" value="OMPA_2"/>
    <property type="match status" value="1"/>
</dbReference>
<evidence type="ECO:0000256" key="1">
    <source>
        <dbReference type="PROSITE-ProRule" id="PRU00473"/>
    </source>
</evidence>
<evidence type="ECO:0000256" key="2">
    <source>
        <dbReference type="SAM" id="Coils"/>
    </source>
</evidence>
<feature type="chain" id="PRO_5013182444" evidence="3">
    <location>
        <begin position="20"/>
        <end position="391"/>
    </location>
</feature>
<evidence type="ECO:0000256" key="3">
    <source>
        <dbReference type="SAM" id="SignalP"/>
    </source>
</evidence>
<dbReference type="InterPro" id="IPR006665">
    <property type="entry name" value="OmpA-like"/>
</dbReference>
<feature type="domain" description="OmpA-like" evidence="4">
    <location>
        <begin position="281"/>
        <end position="391"/>
    </location>
</feature>